<proteinExistence type="predicted"/>
<evidence type="ECO:0000256" key="1">
    <source>
        <dbReference type="SAM" id="Phobius"/>
    </source>
</evidence>
<dbReference type="RefSeq" id="WP_311369163.1">
    <property type="nucleotide sequence ID" value="NZ_JAVRHX010000003.1"/>
</dbReference>
<evidence type="ECO:0000313" key="2">
    <source>
        <dbReference type="EMBL" id="MDT0595647.1"/>
    </source>
</evidence>
<accession>A0ABU2ZSN2</accession>
<keyword evidence="1" id="KW-0812">Transmembrane</keyword>
<feature type="transmembrane region" description="Helical" evidence="1">
    <location>
        <begin position="21"/>
        <end position="43"/>
    </location>
</feature>
<reference evidence="2 3" key="1">
    <citation type="submission" date="2023-09" db="EMBL/GenBank/DDBJ databases">
        <authorList>
            <person name="Rey-Velasco X."/>
        </authorList>
    </citation>
    <scope>NUCLEOTIDE SEQUENCE [LARGE SCALE GENOMIC DNA]</scope>
    <source>
        <strain evidence="2 3">P117</strain>
    </source>
</reference>
<dbReference type="PROSITE" id="PS00409">
    <property type="entry name" value="PROKAR_NTER_METHYL"/>
    <property type="match status" value="1"/>
</dbReference>
<dbReference type="EMBL" id="JAVRHX010000003">
    <property type="protein sequence ID" value="MDT0595647.1"/>
    <property type="molecule type" value="Genomic_DNA"/>
</dbReference>
<keyword evidence="1" id="KW-0472">Membrane</keyword>
<organism evidence="2 3">
    <name type="scientific">Glaciecola petra</name>
    <dbReference type="NCBI Taxonomy" id="3075602"/>
    <lineage>
        <taxon>Bacteria</taxon>
        <taxon>Pseudomonadati</taxon>
        <taxon>Pseudomonadota</taxon>
        <taxon>Gammaproteobacteria</taxon>
        <taxon>Alteromonadales</taxon>
        <taxon>Alteromonadaceae</taxon>
        <taxon>Glaciecola</taxon>
    </lineage>
</organism>
<keyword evidence="3" id="KW-1185">Reference proteome</keyword>
<gene>
    <name evidence="2" type="ORF">RM552_12385</name>
</gene>
<dbReference type="NCBIfam" id="TIGR02532">
    <property type="entry name" value="IV_pilin_GFxxxE"/>
    <property type="match status" value="1"/>
</dbReference>
<name>A0ABU2ZSN2_9ALTE</name>
<dbReference type="Pfam" id="PF07963">
    <property type="entry name" value="N_methyl"/>
    <property type="match status" value="1"/>
</dbReference>
<dbReference type="Proteomes" id="UP001253545">
    <property type="component" value="Unassembled WGS sequence"/>
</dbReference>
<keyword evidence="1" id="KW-1133">Transmembrane helix</keyword>
<sequence length="204" mass="22095">MLVHNTDTKQFRSGSQHGFTLIEIVVGIVLFSIAMVFISSIILPQAKRGVDPIWQVRSVTLAQSILNEITSKAFDENTIVNGTQSACNFLVDCSTSSQLGPDSGEVRNLFDDIDDYNGLELTGADIANSAGLSYSSDVSDLFLGFQASVSVFYDANTDGINDDDLDQDGNLDSGTLIAEQKRIVVNVTTPGGEVIVFSTYRYNF</sequence>
<evidence type="ECO:0000313" key="3">
    <source>
        <dbReference type="Proteomes" id="UP001253545"/>
    </source>
</evidence>
<dbReference type="InterPro" id="IPR012902">
    <property type="entry name" value="N_methyl_site"/>
</dbReference>
<comment type="caution">
    <text evidence="2">The sequence shown here is derived from an EMBL/GenBank/DDBJ whole genome shotgun (WGS) entry which is preliminary data.</text>
</comment>
<protein>
    <submittedName>
        <fullName evidence="2">Prepilin-type N-terminal cleavage/methylation domain-containing protein</fullName>
    </submittedName>
</protein>